<dbReference type="RefSeq" id="WP_186895390.1">
    <property type="nucleotide sequence ID" value="NZ_WJBE01000024.1"/>
</dbReference>
<evidence type="ECO:0000256" key="6">
    <source>
        <dbReference type="ARBA" id="ARBA00047639"/>
    </source>
</evidence>
<dbReference type="Proteomes" id="UP000622405">
    <property type="component" value="Unassembled WGS sequence"/>
</dbReference>
<organism evidence="9 10">
    <name type="scientific">Acetobacterium malicum</name>
    <dbReference type="NCBI Taxonomy" id="52692"/>
    <lineage>
        <taxon>Bacteria</taxon>
        <taxon>Bacillati</taxon>
        <taxon>Bacillota</taxon>
        <taxon>Clostridia</taxon>
        <taxon>Eubacteriales</taxon>
        <taxon>Eubacteriaceae</taxon>
        <taxon>Acetobacterium</taxon>
    </lineage>
</organism>
<dbReference type="InterPro" id="IPR004516">
    <property type="entry name" value="HisRS/HisZ"/>
</dbReference>
<evidence type="ECO:0000256" key="4">
    <source>
        <dbReference type="ARBA" id="ARBA00022840"/>
    </source>
</evidence>
<comment type="caution">
    <text evidence="9">The sequence shown here is derived from an EMBL/GenBank/DDBJ whole genome shotgun (WGS) entry which is preliminary data.</text>
</comment>
<evidence type="ECO:0000259" key="8">
    <source>
        <dbReference type="PROSITE" id="PS50862"/>
    </source>
</evidence>
<dbReference type="Gene3D" id="3.30.930.10">
    <property type="entry name" value="Bira Bifunctional Protein, Domain 2"/>
    <property type="match status" value="1"/>
</dbReference>
<keyword evidence="5" id="KW-0648">Protein biosynthesis</keyword>
<evidence type="ECO:0000313" key="10">
    <source>
        <dbReference type="Proteomes" id="UP000622405"/>
    </source>
</evidence>
<keyword evidence="9" id="KW-0436">Ligase</keyword>
<evidence type="ECO:0000256" key="3">
    <source>
        <dbReference type="ARBA" id="ARBA00022741"/>
    </source>
</evidence>
<keyword evidence="4" id="KW-0067">ATP-binding</keyword>
<dbReference type="InterPro" id="IPR045864">
    <property type="entry name" value="aa-tRNA-synth_II/BPL/LPL"/>
</dbReference>
<evidence type="ECO:0000256" key="7">
    <source>
        <dbReference type="NCBIfam" id="TIGR00442"/>
    </source>
</evidence>
<evidence type="ECO:0000313" key="9">
    <source>
        <dbReference type="EMBL" id="MBC3901334.1"/>
    </source>
</evidence>
<dbReference type="EMBL" id="WJBE01000024">
    <property type="protein sequence ID" value="MBC3901334.1"/>
    <property type="molecule type" value="Genomic_DNA"/>
</dbReference>
<proteinExistence type="inferred from homology"/>
<dbReference type="SUPFAM" id="SSF55681">
    <property type="entry name" value="Class II aaRS and biotin synthetases"/>
    <property type="match status" value="1"/>
</dbReference>
<dbReference type="PANTHER" id="PTHR11476:SF7">
    <property type="entry name" value="HISTIDINE--TRNA LIGASE"/>
    <property type="match status" value="1"/>
</dbReference>
<feature type="domain" description="Aminoacyl-transfer RNA synthetases class-II family profile" evidence="8">
    <location>
        <begin position="1"/>
        <end position="345"/>
    </location>
</feature>
<evidence type="ECO:0000256" key="2">
    <source>
        <dbReference type="ARBA" id="ARBA00012815"/>
    </source>
</evidence>
<dbReference type="Pfam" id="PF13393">
    <property type="entry name" value="tRNA-synt_His"/>
    <property type="match status" value="1"/>
</dbReference>
<dbReference type="NCBIfam" id="TIGR00442">
    <property type="entry name" value="hisS"/>
    <property type="match status" value="1"/>
</dbReference>
<gene>
    <name evidence="9" type="primary">hisS</name>
    <name evidence="9" type="ORF">GH811_17135</name>
</gene>
<sequence>MISSKPVRGTRDILPEEMKIRDRLEQQILAVYRSHGFSRIETPVMENLELLLGSDGGENLKMLFTILKRGEKLVLNQDAGVSDLCDMGLRFDLTLPLSRFYSNNQEGLETPFKAIQIGNVFRAERPQKGRFRAFKQCDIDIIGDPTVSAEIELMDTTAKALLTMGFAGFTIKVNHRQLLSEVIIKAGFAADQVGTVCIALDKMDKIGVAGVTGELLEKGYEQEKVDQLMACVTSINLDNLDQWVEDAVAIGELTEVINTVKTLAKEQYEVVFDFSLIRGMGYYTGLIFEVSYGPYGYSIAGGGRYDNMIGKYNKVSVPAVGFSIGFERIITILMEEQQDARQVDPAVILFYDPQTSNMVDVIGAGDLWRNKGYLVNLVAMKKKFGKQIAVWDNGQYQGFLVFGRDEEIKKFQEN</sequence>
<evidence type="ECO:0000256" key="1">
    <source>
        <dbReference type="ARBA" id="ARBA00008226"/>
    </source>
</evidence>
<comment type="similarity">
    <text evidence="1">Belongs to the class-II aminoacyl-tRNA synthetase family.</text>
</comment>
<dbReference type="PROSITE" id="PS50862">
    <property type="entry name" value="AA_TRNA_LIGASE_II"/>
    <property type="match status" value="1"/>
</dbReference>
<dbReference type="PIRSF" id="PIRSF001549">
    <property type="entry name" value="His-tRNA_synth"/>
    <property type="match status" value="1"/>
</dbReference>
<dbReference type="InterPro" id="IPR015807">
    <property type="entry name" value="His-tRNA-ligase"/>
</dbReference>
<name>A0ABR6Z1U8_9FIRM</name>
<dbReference type="InterPro" id="IPR041715">
    <property type="entry name" value="HisRS-like_core"/>
</dbReference>
<evidence type="ECO:0000256" key="5">
    <source>
        <dbReference type="ARBA" id="ARBA00022917"/>
    </source>
</evidence>
<keyword evidence="10" id="KW-1185">Reference proteome</keyword>
<reference evidence="9 10" key="1">
    <citation type="journal article" date="2020" name="mSystems">
        <title>Defining Genomic and Predicted Metabolic Features of the Acetobacterium Genus.</title>
        <authorList>
            <person name="Ross D.E."/>
            <person name="Marshall C.W."/>
            <person name="Gulliver D."/>
            <person name="May H.D."/>
            <person name="Norman R.S."/>
        </authorList>
    </citation>
    <scope>NUCLEOTIDE SEQUENCE [LARGE SCALE GENOMIC DNA]</scope>
    <source>
        <strain evidence="9 10">DSM 4132</strain>
    </source>
</reference>
<dbReference type="GO" id="GO:0004821">
    <property type="term" value="F:histidine-tRNA ligase activity"/>
    <property type="evidence" value="ECO:0007669"/>
    <property type="project" value="UniProtKB-EC"/>
</dbReference>
<keyword evidence="3" id="KW-0547">Nucleotide-binding</keyword>
<accession>A0ABR6Z1U8</accession>
<dbReference type="CDD" id="cd00773">
    <property type="entry name" value="HisRS-like_core"/>
    <property type="match status" value="1"/>
</dbReference>
<protein>
    <recommendedName>
        <fullName evidence="2 7">Histidine--tRNA ligase</fullName>
        <ecNumber evidence="2 7">6.1.1.21</ecNumber>
    </recommendedName>
</protein>
<dbReference type="EC" id="6.1.1.21" evidence="2 7"/>
<dbReference type="PANTHER" id="PTHR11476">
    <property type="entry name" value="HISTIDYL-TRNA SYNTHETASE"/>
    <property type="match status" value="1"/>
</dbReference>
<dbReference type="InterPro" id="IPR006195">
    <property type="entry name" value="aa-tRNA-synth_II"/>
</dbReference>
<comment type="catalytic activity">
    <reaction evidence="6">
        <text>tRNA(His) + L-histidine + ATP = L-histidyl-tRNA(His) + AMP + diphosphate + H(+)</text>
        <dbReference type="Rhea" id="RHEA:17313"/>
        <dbReference type="Rhea" id="RHEA-COMP:9665"/>
        <dbReference type="Rhea" id="RHEA-COMP:9689"/>
        <dbReference type="ChEBI" id="CHEBI:15378"/>
        <dbReference type="ChEBI" id="CHEBI:30616"/>
        <dbReference type="ChEBI" id="CHEBI:33019"/>
        <dbReference type="ChEBI" id="CHEBI:57595"/>
        <dbReference type="ChEBI" id="CHEBI:78442"/>
        <dbReference type="ChEBI" id="CHEBI:78527"/>
        <dbReference type="ChEBI" id="CHEBI:456215"/>
        <dbReference type="EC" id="6.1.1.21"/>
    </reaction>
</comment>